<name>A0AAJ0M9X6_9PEZI</name>
<sequence>MAPHYPTPVKAHLVGTAAFPDHGLKHFFNTPGSPDLSPTENCWRSVKQYIRANLGIGKDGDIMELAKAGWGRIPQAKINELVDSMVRRMQDVLEGEGRMTGW</sequence>
<comment type="caution">
    <text evidence="1">The sequence shown here is derived from an EMBL/GenBank/DDBJ whole genome shotgun (WGS) entry which is preliminary data.</text>
</comment>
<evidence type="ECO:0000313" key="2">
    <source>
        <dbReference type="Proteomes" id="UP001275084"/>
    </source>
</evidence>
<accession>A0AAJ0M9X6</accession>
<dbReference type="Proteomes" id="UP001275084">
    <property type="component" value="Unassembled WGS sequence"/>
</dbReference>
<dbReference type="InterPro" id="IPR036397">
    <property type="entry name" value="RNaseH_sf"/>
</dbReference>
<dbReference type="EMBL" id="JAUIQD010000007">
    <property type="protein sequence ID" value="KAK3344295.1"/>
    <property type="molecule type" value="Genomic_DNA"/>
</dbReference>
<dbReference type="GO" id="GO:0003676">
    <property type="term" value="F:nucleic acid binding"/>
    <property type="evidence" value="ECO:0007669"/>
    <property type="project" value="InterPro"/>
</dbReference>
<proteinExistence type="predicted"/>
<organism evidence="1 2">
    <name type="scientific">Lasiosphaeria hispida</name>
    <dbReference type="NCBI Taxonomy" id="260671"/>
    <lineage>
        <taxon>Eukaryota</taxon>
        <taxon>Fungi</taxon>
        <taxon>Dikarya</taxon>
        <taxon>Ascomycota</taxon>
        <taxon>Pezizomycotina</taxon>
        <taxon>Sordariomycetes</taxon>
        <taxon>Sordariomycetidae</taxon>
        <taxon>Sordariales</taxon>
        <taxon>Lasiosphaeriaceae</taxon>
        <taxon>Lasiosphaeria</taxon>
    </lineage>
</organism>
<reference evidence="1" key="2">
    <citation type="submission" date="2023-06" db="EMBL/GenBank/DDBJ databases">
        <authorList>
            <consortium name="Lawrence Berkeley National Laboratory"/>
            <person name="Haridas S."/>
            <person name="Hensen N."/>
            <person name="Bonometti L."/>
            <person name="Westerberg I."/>
            <person name="Brannstrom I.O."/>
            <person name="Guillou S."/>
            <person name="Cros-Aarteil S."/>
            <person name="Calhoun S."/>
            <person name="Kuo A."/>
            <person name="Mondo S."/>
            <person name="Pangilinan J."/>
            <person name="Riley R."/>
            <person name="Labutti K."/>
            <person name="Andreopoulos B."/>
            <person name="Lipzen A."/>
            <person name="Chen C."/>
            <person name="Yanf M."/>
            <person name="Daum C."/>
            <person name="Ng V."/>
            <person name="Clum A."/>
            <person name="Steindorff A."/>
            <person name="Ohm R."/>
            <person name="Martin F."/>
            <person name="Silar P."/>
            <person name="Natvig D."/>
            <person name="Lalanne C."/>
            <person name="Gautier V."/>
            <person name="Ament-Velasquez S.L."/>
            <person name="Kruys A."/>
            <person name="Hutchinson M.I."/>
            <person name="Powell A.J."/>
            <person name="Barry K."/>
            <person name="Miller A.N."/>
            <person name="Grigoriev I.V."/>
            <person name="Debuchy R."/>
            <person name="Gladieux P."/>
            <person name="Thoren M.H."/>
            <person name="Johannesson H."/>
        </authorList>
    </citation>
    <scope>NUCLEOTIDE SEQUENCE</scope>
    <source>
        <strain evidence="1">CBS 955.72</strain>
    </source>
</reference>
<protein>
    <submittedName>
        <fullName evidence="1">Uncharacterized protein</fullName>
    </submittedName>
</protein>
<evidence type="ECO:0000313" key="1">
    <source>
        <dbReference type="EMBL" id="KAK3344295.1"/>
    </source>
</evidence>
<gene>
    <name evidence="1" type="ORF">B0T25DRAFT_322721</name>
</gene>
<reference evidence="1" key="1">
    <citation type="journal article" date="2023" name="Mol. Phylogenet. Evol.">
        <title>Genome-scale phylogeny and comparative genomics of the fungal order Sordariales.</title>
        <authorList>
            <person name="Hensen N."/>
            <person name="Bonometti L."/>
            <person name="Westerberg I."/>
            <person name="Brannstrom I.O."/>
            <person name="Guillou S."/>
            <person name="Cros-Aarteil S."/>
            <person name="Calhoun S."/>
            <person name="Haridas S."/>
            <person name="Kuo A."/>
            <person name="Mondo S."/>
            <person name="Pangilinan J."/>
            <person name="Riley R."/>
            <person name="LaButti K."/>
            <person name="Andreopoulos B."/>
            <person name="Lipzen A."/>
            <person name="Chen C."/>
            <person name="Yan M."/>
            <person name="Daum C."/>
            <person name="Ng V."/>
            <person name="Clum A."/>
            <person name="Steindorff A."/>
            <person name="Ohm R.A."/>
            <person name="Martin F."/>
            <person name="Silar P."/>
            <person name="Natvig D.O."/>
            <person name="Lalanne C."/>
            <person name="Gautier V."/>
            <person name="Ament-Velasquez S.L."/>
            <person name="Kruys A."/>
            <person name="Hutchinson M.I."/>
            <person name="Powell A.J."/>
            <person name="Barry K."/>
            <person name="Miller A.N."/>
            <person name="Grigoriev I.V."/>
            <person name="Debuchy R."/>
            <person name="Gladieux P."/>
            <person name="Hiltunen Thoren M."/>
            <person name="Johannesson H."/>
        </authorList>
    </citation>
    <scope>NUCLEOTIDE SEQUENCE</scope>
    <source>
        <strain evidence="1">CBS 955.72</strain>
    </source>
</reference>
<dbReference type="Gene3D" id="3.30.420.10">
    <property type="entry name" value="Ribonuclease H-like superfamily/Ribonuclease H"/>
    <property type="match status" value="1"/>
</dbReference>
<dbReference type="AlphaFoldDB" id="A0AAJ0M9X6"/>
<keyword evidence="2" id="KW-1185">Reference proteome</keyword>